<dbReference type="KEGG" id="lxl:KDY119_01204"/>
<dbReference type="Proteomes" id="UP000326702">
    <property type="component" value="Chromosome"/>
</dbReference>
<dbReference type="GO" id="GO:0006508">
    <property type="term" value="P:proteolysis"/>
    <property type="evidence" value="ECO:0007669"/>
    <property type="project" value="UniProtKB-KW"/>
</dbReference>
<dbReference type="PANTHER" id="PTHR13604">
    <property type="entry name" value="DC12-RELATED"/>
    <property type="match status" value="1"/>
</dbReference>
<reference evidence="9 10" key="1">
    <citation type="submission" date="2019-10" db="EMBL/GenBank/DDBJ databases">
        <title>Genome sequence of Luteimicrobium xylanilyticum HY-24.</title>
        <authorList>
            <person name="Kim D.Y."/>
            <person name="Park H.-Y."/>
        </authorList>
    </citation>
    <scope>NUCLEOTIDE SEQUENCE [LARGE SCALE GENOMIC DNA]</scope>
    <source>
        <strain evidence="9 10">HY-24</strain>
    </source>
</reference>
<proteinExistence type="inferred from homology"/>
<keyword evidence="4 8" id="KW-0378">Hydrolase</keyword>
<protein>
    <recommendedName>
        <fullName evidence="8">Abasic site processing protein</fullName>
        <ecNumber evidence="8">3.4.-.-</ecNumber>
    </recommendedName>
</protein>
<name>A0A5P9QB89_9MICO</name>
<dbReference type="InterPro" id="IPR036590">
    <property type="entry name" value="SRAP-like"/>
</dbReference>
<evidence type="ECO:0000256" key="8">
    <source>
        <dbReference type="RuleBase" id="RU364100"/>
    </source>
</evidence>
<keyword evidence="5" id="KW-0190">Covalent protein-DNA linkage</keyword>
<evidence type="ECO:0000256" key="6">
    <source>
        <dbReference type="ARBA" id="ARBA00023125"/>
    </source>
</evidence>
<dbReference type="InterPro" id="IPR003738">
    <property type="entry name" value="SRAP"/>
</dbReference>
<gene>
    <name evidence="9" type="ORF">KDY119_01204</name>
</gene>
<evidence type="ECO:0000256" key="5">
    <source>
        <dbReference type="ARBA" id="ARBA00023124"/>
    </source>
</evidence>
<dbReference type="PANTHER" id="PTHR13604:SF0">
    <property type="entry name" value="ABASIC SITE PROCESSING PROTEIN HMCES"/>
    <property type="match status" value="1"/>
</dbReference>
<dbReference type="RefSeq" id="WP_153022066.1">
    <property type="nucleotide sequence ID" value="NZ_BAABIH010000015.1"/>
</dbReference>
<evidence type="ECO:0000256" key="3">
    <source>
        <dbReference type="ARBA" id="ARBA00022763"/>
    </source>
</evidence>
<keyword evidence="6" id="KW-0238">DNA-binding</keyword>
<keyword evidence="10" id="KW-1185">Reference proteome</keyword>
<dbReference type="GO" id="GO:0008233">
    <property type="term" value="F:peptidase activity"/>
    <property type="evidence" value="ECO:0007669"/>
    <property type="project" value="UniProtKB-KW"/>
</dbReference>
<evidence type="ECO:0000256" key="4">
    <source>
        <dbReference type="ARBA" id="ARBA00022801"/>
    </source>
</evidence>
<organism evidence="9 10">
    <name type="scientific">Luteimicrobium xylanilyticum</name>
    <dbReference type="NCBI Taxonomy" id="1133546"/>
    <lineage>
        <taxon>Bacteria</taxon>
        <taxon>Bacillati</taxon>
        <taxon>Actinomycetota</taxon>
        <taxon>Actinomycetes</taxon>
        <taxon>Micrococcales</taxon>
        <taxon>Luteimicrobium</taxon>
    </lineage>
</organism>
<dbReference type="GO" id="GO:0003697">
    <property type="term" value="F:single-stranded DNA binding"/>
    <property type="evidence" value="ECO:0007669"/>
    <property type="project" value="InterPro"/>
</dbReference>
<evidence type="ECO:0000313" key="9">
    <source>
        <dbReference type="EMBL" id="QFU97705.1"/>
    </source>
</evidence>
<sequence>MCGRYASFREAQDLADAFAIDAALVEPAVRELAPSWNVAPTQDVRIVVERAPRRDSTEPGDAPQRSLRLARWGLVPSWAKDPSVGNRMINARVESLADKPAFAKPFAARRCIVPADGYYEWKKLEPAPGSSPSGRARVPKQPYYIAPADDDVAALAGLYEFWRDPSRAADDPRRWLVSTTIVTMPASEDLASIHDRMPLVLPRSAWDAWLDPSVGAEGAAALLSREPEPLRFREVSSLVSNVNNDSPALLAPVG</sequence>
<evidence type="ECO:0000256" key="1">
    <source>
        <dbReference type="ARBA" id="ARBA00008136"/>
    </source>
</evidence>
<keyword evidence="3" id="KW-0227">DNA damage</keyword>
<dbReference type="AlphaFoldDB" id="A0A5P9QB89"/>
<dbReference type="Pfam" id="PF02586">
    <property type="entry name" value="SRAP"/>
    <property type="match status" value="1"/>
</dbReference>
<dbReference type="GO" id="GO:0016829">
    <property type="term" value="F:lyase activity"/>
    <property type="evidence" value="ECO:0007669"/>
    <property type="project" value="UniProtKB-KW"/>
</dbReference>
<dbReference type="SUPFAM" id="SSF143081">
    <property type="entry name" value="BB1717-like"/>
    <property type="match status" value="1"/>
</dbReference>
<accession>A0A5P9QB89</accession>
<comment type="similarity">
    <text evidence="1 8">Belongs to the SOS response-associated peptidase family.</text>
</comment>
<evidence type="ECO:0000256" key="7">
    <source>
        <dbReference type="ARBA" id="ARBA00023239"/>
    </source>
</evidence>
<dbReference type="EMBL" id="CP045529">
    <property type="protein sequence ID" value="QFU97705.1"/>
    <property type="molecule type" value="Genomic_DNA"/>
</dbReference>
<keyword evidence="7" id="KW-0456">Lyase</keyword>
<dbReference type="GO" id="GO:0106300">
    <property type="term" value="P:protein-DNA covalent cross-linking repair"/>
    <property type="evidence" value="ECO:0007669"/>
    <property type="project" value="InterPro"/>
</dbReference>
<evidence type="ECO:0000313" key="10">
    <source>
        <dbReference type="Proteomes" id="UP000326702"/>
    </source>
</evidence>
<dbReference type="OrthoDB" id="9782620at2"/>
<dbReference type="Gene3D" id="3.90.1680.10">
    <property type="entry name" value="SOS response associated peptidase-like"/>
    <property type="match status" value="1"/>
</dbReference>
<evidence type="ECO:0000256" key="2">
    <source>
        <dbReference type="ARBA" id="ARBA00022670"/>
    </source>
</evidence>
<dbReference type="EC" id="3.4.-.-" evidence="8"/>
<keyword evidence="2 8" id="KW-0645">Protease</keyword>